<dbReference type="Gene3D" id="1.25.40.1040">
    <property type="match status" value="1"/>
</dbReference>
<proteinExistence type="predicted"/>
<accession>A0A0M3IJ41</accession>
<reference evidence="2" key="1">
    <citation type="submission" date="2017-02" db="UniProtKB">
        <authorList>
            <consortium name="WormBaseParasite"/>
        </authorList>
    </citation>
    <scope>IDENTIFICATION</scope>
</reference>
<protein>
    <submittedName>
        <fullName evidence="2">N-terminal acetyltransferase B complex subunit MDM20 homolog</fullName>
    </submittedName>
</protein>
<name>A0A0M3IJ41_ASCLU</name>
<organism evidence="1 2">
    <name type="scientific">Ascaris lumbricoides</name>
    <name type="common">Giant roundworm</name>
    <dbReference type="NCBI Taxonomy" id="6252"/>
    <lineage>
        <taxon>Eukaryota</taxon>
        <taxon>Metazoa</taxon>
        <taxon>Ecdysozoa</taxon>
        <taxon>Nematoda</taxon>
        <taxon>Chromadorea</taxon>
        <taxon>Rhabditida</taxon>
        <taxon>Spirurina</taxon>
        <taxon>Ascaridomorpha</taxon>
        <taxon>Ascaridoidea</taxon>
        <taxon>Ascarididae</taxon>
        <taxon>Ascaris</taxon>
    </lineage>
</organism>
<dbReference type="WBParaSite" id="ALUE_0001862501-mRNA-1">
    <property type="protein sequence ID" value="ALUE_0001862501-mRNA-1"/>
    <property type="gene ID" value="ALUE_0001862501"/>
</dbReference>
<keyword evidence="1" id="KW-1185">Reference proteome</keyword>
<evidence type="ECO:0000313" key="2">
    <source>
        <dbReference type="WBParaSite" id="ALUE_0001862501-mRNA-1"/>
    </source>
</evidence>
<evidence type="ECO:0000313" key="1">
    <source>
        <dbReference type="Proteomes" id="UP000036681"/>
    </source>
</evidence>
<dbReference type="PANTHER" id="PTHR22767">
    <property type="entry name" value="N-TERMINAL ACETYLTRANSFERASE-RELATED"/>
    <property type="match status" value="1"/>
</dbReference>
<dbReference type="PANTHER" id="PTHR22767:SF3">
    <property type="entry name" value="N-ALPHA-ACETYLTRANSFERASE 25, NATB AUXILIARY SUBUNIT"/>
    <property type="match status" value="1"/>
</dbReference>
<sequence>MIFSVSSDCTALYSCESSVLCCTQRYLIDCAESSYLILVSDCYVEEQRSDAIDGGNNKKAIQEAEKVLKKHPSTHTAKEAYTPERISTLYERVCARFPKNEQYLTHLFMSYVRVRNYKLQQKTALSLFKEFQRNPYYFWNVMSIVMQAISGDTKLAQSMLYPLAEKMVVKMIESNSIQAEAECNLYVLILEGEGKFEEAARFLESDPLARRFMQQPVHFLFYRILSLHQKAGNHALVIERCISELKNDPDDWTLWTFLFDSAFERMKEETCSAEEKNT</sequence>
<dbReference type="Proteomes" id="UP000036681">
    <property type="component" value="Unplaced"/>
</dbReference>
<dbReference type="AlphaFoldDB" id="A0A0M3IJ41"/>
<dbReference type="GO" id="GO:0031416">
    <property type="term" value="C:NatB complex"/>
    <property type="evidence" value="ECO:0007669"/>
    <property type="project" value="TreeGrafter"/>
</dbReference>